<dbReference type="PROSITE" id="PS50042">
    <property type="entry name" value="CNMP_BINDING_3"/>
    <property type="match status" value="1"/>
</dbReference>
<dbReference type="SMART" id="SM00100">
    <property type="entry name" value="cNMP"/>
    <property type="match status" value="1"/>
</dbReference>
<sequence>MTTLYPLSAEALSGLCALFSPVDVLKGTVIFREGHIEKSVYFLEQGIVRAYSDSHEKQVTFWFGFEGDYVISAQSFVNNRPGYESMEALEDCILYEADGKALLSLFETSAELANWGRKLAEHEFLKVEGMFINRQYKTASQNYSELVQRIPSLPNRLPLKYIASYLGISQVSLSRIRAAMAKGII</sequence>
<evidence type="ECO:0000259" key="1">
    <source>
        <dbReference type="PROSITE" id="PS50042"/>
    </source>
</evidence>
<dbReference type="SUPFAM" id="SSF51206">
    <property type="entry name" value="cAMP-binding domain-like"/>
    <property type="match status" value="1"/>
</dbReference>
<comment type="caution">
    <text evidence="2">The sequence shown here is derived from an EMBL/GenBank/DDBJ whole genome shotgun (WGS) entry which is preliminary data.</text>
</comment>
<reference evidence="2 3" key="1">
    <citation type="submission" date="2015-08" db="EMBL/GenBank/DDBJ databases">
        <title>Whole genome sequence of Flavobacterium akiainvivens IK-1T, from decaying Wikstroemia oahuensis, an endemic Hawaiian shrub.</title>
        <authorList>
            <person name="Wan X."/>
            <person name="Hou S."/>
            <person name="Saito J."/>
            <person name="Donachie S."/>
        </authorList>
    </citation>
    <scope>NUCLEOTIDE SEQUENCE [LARGE SCALE GENOMIC DNA]</scope>
    <source>
        <strain evidence="2 3">IK-1</strain>
    </source>
</reference>
<dbReference type="InterPro" id="IPR000595">
    <property type="entry name" value="cNMP-bd_dom"/>
</dbReference>
<dbReference type="STRING" id="1202724.AM493_10985"/>
<name>A0A0M9VIC5_9FLAO</name>
<dbReference type="Proteomes" id="UP000037755">
    <property type="component" value="Unassembled WGS sequence"/>
</dbReference>
<dbReference type="AlphaFoldDB" id="A0A0M9VIC5"/>
<keyword evidence="3" id="KW-1185">Reference proteome</keyword>
<gene>
    <name evidence="2" type="ORF">AM493_10985</name>
</gene>
<evidence type="ECO:0000313" key="3">
    <source>
        <dbReference type="Proteomes" id="UP000037755"/>
    </source>
</evidence>
<dbReference type="Gene3D" id="2.60.120.10">
    <property type="entry name" value="Jelly Rolls"/>
    <property type="match status" value="1"/>
</dbReference>
<dbReference type="EMBL" id="LIYD01000005">
    <property type="protein sequence ID" value="KOS06500.1"/>
    <property type="molecule type" value="Genomic_DNA"/>
</dbReference>
<dbReference type="PATRIC" id="fig|1202724.3.peg.2282"/>
<proteinExistence type="predicted"/>
<dbReference type="Pfam" id="PF00027">
    <property type="entry name" value="cNMP_binding"/>
    <property type="match status" value="1"/>
</dbReference>
<protein>
    <submittedName>
        <fullName evidence="2">Cyclic nucleotide-binding protein</fullName>
    </submittedName>
</protein>
<evidence type="ECO:0000313" key="2">
    <source>
        <dbReference type="EMBL" id="KOS06500.1"/>
    </source>
</evidence>
<dbReference type="RefSeq" id="WP_054408071.1">
    <property type="nucleotide sequence ID" value="NZ_FOYA01000001.1"/>
</dbReference>
<accession>A0A0M9VIC5</accession>
<dbReference type="CDD" id="cd00038">
    <property type="entry name" value="CAP_ED"/>
    <property type="match status" value="1"/>
</dbReference>
<dbReference type="InterPro" id="IPR014710">
    <property type="entry name" value="RmlC-like_jellyroll"/>
</dbReference>
<feature type="domain" description="Cyclic nucleotide-binding" evidence="1">
    <location>
        <begin position="3"/>
        <end position="112"/>
    </location>
</feature>
<organism evidence="2 3">
    <name type="scientific">Flavobacterium akiainvivens</name>
    <dbReference type="NCBI Taxonomy" id="1202724"/>
    <lineage>
        <taxon>Bacteria</taxon>
        <taxon>Pseudomonadati</taxon>
        <taxon>Bacteroidota</taxon>
        <taxon>Flavobacteriia</taxon>
        <taxon>Flavobacteriales</taxon>
        <taxon>Flavobacteriaceae</taxon>
        <taxon>Flavobacterium</taxon>
    </lineage>
</organism>
<dbReference type="InterPro" id="IPR018490">
    <property type="entry name" value="cNMP-bd_dom_sf"/>
</dbReference>